<proteinExistence type="predicted"/>
<evidence type="ECO:0000313" key="2">
    <source>
        <dbReference type="EMBL" id="WVX47442.1"/>
    </source>
</evidence>
<feature type="region of interest" description="Disordered" evidence="1">
    <location>
        <begin position="71"/>
        <end position="95"/>
    </location>
</feature>
<keyword evidence="3" id="KW-1185">Reference proteome</keyword>
<accession>A0ABZ2BQC4</accession>
<gene>
    <name evidence="2" type="ORF">ROLI_005090</name>
</gene>
<name>A0ABZ2BQC4_9RHOB</name>
<evidence type="ECO:0000313" key="3">
    <source>
        <dbReference type="Proteomes" id="UP001318682"/>
    </source>
</evidence>
<dbReference type="EMBL" id="CP143423">
    <property type="protein sequence ID" value="WVX47442.1"/>
    <property type="molecule type" value="Genomic_DNA"/>
</dbReference>
<sequence length="95" mass="10850">MAVLMKLEHVVIKSGRKTFRRRIPQDLRKVIPKTFFQAAMSRQAEGVALVREHAALMDAFQRLVSDTRSGSLERTPEQYVEEALTSLGDPMPPRR</sequence>
<evidence type="ECO:0000256" key="1">
    <source>
        <dbReference type="SAM" id="MobiDB-lite"/>
    </source>
</evidence>
<dbReference type="Proteomes" id="UP001318682">
    <property type="component" value="Chromosome"/>
</dbReference>
<reference evidence="2 3" key="1">
    <citation type="submission" date="2015-07" db="EMBL/GenBank/DDBJ databases">
        <authorList>
            <person name="Voget S."/>
            <person name="Dogs M."/>
            <person name="Brinkhoff T.H."/>
            <person name="Daniel R."/>
        </authorList>
    </citation>
    <scope>NUCLEOTIDE SEQUENCE [LARGE SCALE GENOMIC DNA]</scope>
    <source>
        <strain evidence="2 3">B14</strain>
    </source>
</reference>
<organism evidence="2 3">
    <name type="scientific">Roseobacter fucihabitans</name>
    <dbReference type="NCBI Taxonomy" id="1537242"/>
    <lineage>
        <taxon>Bacteria</taxon>
        <taxon>Pseudomonadati</taxon>
        <taxon>Pseudomonadota</taxon>
        <taxon>Alphaproteobacteria</taxon>
        <taxon>Rhodobacterales</taxon>
        <taxon>Roseobacteraceae</taxon>
        <taxon>Roseobacter</taxon>
    </lineage>
</organism>
<protein>
    <submittedName>
        <fullName evidence="2">Uncharacterized protein</fullName>
    </submittedName>
</protein>
<reference evidence="3" key="2">
    <citation type="submission" date="2024-01" db="EMBL/GenBank/DDBJ databases">
        <title>Roseobacter fucihabitans sp. nov., isolated from the brown alga Fucus spiralis.</title>
        <authorList>
            <person name="Hahnke S."/>
            <person name="Berger M."/>
            <person name="Schlingloff A."/>
            <person name="Athale I."/>
            <person name="Neumann-Schaal M."/>
            <person name="Adenaya A."/>
            <person name="Poehlein A."/>
            <person name="Daniel R."/>
            <person name="Pertersen J."/>
            <person name="Brinkhoff T."/>
        </authorList>
    </citation>
    <scope>NUCLEOTIDE SEQUENCE [LARGE SCALE GENOMIC DNA]</scope>
    <source>
        <strain evidence="3">B14</strain>
    </source>
</reference>